<dbReference type="OrthoDB" id="9801609at2"/>
<protein>
    <submittedName>
        <fullName evidence="1">Uncharacterized protein</fullName>
    </submittedName>
</protein>
<evidence type="ECO:0000313" key="1">
    <source>
        <dbReference type="EMBL" id="PCE43151.1"/>
    </source>
</evidence>
<evidence type="ECO:0000313" key="2">
    <source>
        <dbReference type="Proteomes" id="UP000218934"/>
    </source>
</evidence>
<gene>
    <name evidence="1" type="ORF">COO09_07600</name>
</gene>
<proteinExistence type="predicted"/>
<dbReference type="Proteomes" id="UP000218934">
    <property type="component" value="Unassembled WGS sequence"/>
</dbReference>
<dbReference type="SUPFAM" id="SSF53335">
    <property type="entry name" value="S-adenosyl-L-methionine-dependent methyltransferases"/>
    <property type="match status" value="1"/>
</dbReference>
<name>A0A2A4FWI1_9SPHN</name>
<dbReference type="AlphaFoldDB" id="A0A2A4FWI1"/>
<dbReference type="KEGG" id="rdi:CMV14_17815"/>
<dbReference type="EMBL" id="NWUF01000005">
    <property type="protein sequence ID" value="PCE43151.1"/>
    <property type="molecule type" value="Genomic_DNA"/>
</dbReference>
<reference evidence="1 2" key="1">
    <citation type="submission" date="2017-09" db="EMBL/GenBank/DDBJ databases">
        <title>The Catabolism of 3,6-Dichlorosalicylic acid is Initiated by the Cytochrome P450 Monooxygenase DsmABC in Rhizorhabdus dicambivorans Ndbn-20.</title>
        <authorList>
            <person name="Na L."/>
        </authorList>
    </citation>
    <scope>NUCLEOTIDE SEQUENCE [LARGE SCALE GENOMIC DNA]</scope>
    <source>
        <strain evidence="1 2">Ndbn-20m</strain>
    </source>
</reference>
<organism evidence="1 2">
    <name type="scientific">Rhizorhabdus dicambivorans</name>
    <dbReference type="NCBI Taxonomy" id="1850238"/>
    <lineage>
        <taxon>Bacteria</taxon>
        <taxon>Pseudomonadati</taxon>
        <taxon>Pseudomonadota</taxon>
        <taxon>Alphaproteobacteria</taxon>
        <taxon>Sphingomonadales</taxon>
        <taxon>Sphingomonadaceae</taxon>
        <taxon>Rhizorhabdus</taxon>
    </lineage>
</organism>
<dbReference type="RefSeq" id="WP_066969849.1">
    <property type="nucleotide sequence ID" value="NZ_CP023449.1"/>
</dbReference>
<dbReference type="InterPro" id="IPR029063">
    <property type="entry name" value="SAM-dependent_MTases_sf"/>
</dbReference>
<comment type="caution">
    <text evidence="1">The sequence shown here is derived from an EMBL/GenBank/DDBJ whole genome shotgun (WGS) entry which is preliminary data.</text>
</comment>
<sequence length="595" mass="65144">MSIQNANALVQRLGPCRIALDRQAHADLARELALMGCETIDVSALSAAARNRGTTAGFLAWTQPDAGADFVQALRPFRQTDILVLQSAGQDRPALERTLFDAGWQRHPGGMAMGDYSSWTAEMMPGATLWQRAKGKDPSWLRKGVEADALIARYVAAANHVRPGDRILVDGQGSADGSAILMALSRGGSTVRVSKDRGQWNGGGETVDAGLSRLADHSIDLIVALEPAVPEDWIARLDDYARVLKHDGRIVIGWQQRADDPACPSDWASFSDAVSEYFLPEKRYVQFPVSPNPAGPHAIMAVEAEQAAATEWLIMVASANPLIGAAAAETYDNPAFPAARGPLPALVDFGAAYDNPWLYRSLVQMGERIDHEVKLARLAECVIEDSREDSADRGAAIAVLGYRVLEMRRADLAMAMLPLIQAYAGRHLAEDTPVHVRRWRISLAFLAGRLNELIEDRAAARRWYREAAEADWADFSPLLATKTIAASFYEARIHLADGDPQTALACFRHGADTALKAAAFPHEQQMGADGQPLPFYLQELAEVIDMGSQCANALAHFPLWQRDPGLFWRQVDIRRFGLASWARDLERENAQLRAA</sequence>
<keyword evidence="2" id="KW-1185">Reference proteome</keyword>
<accession>A0A2A4FWI1</accession>